<gene>
    <name evidence="2" type="ORF">M413DRAFT_30181</name>
</gene>
<reference evidence="3" key="2">
    <citation type="submission" date="2015-01" db="EMBL/GenBank/DDBJ databases">
        <title>Evolutionary Origins and Diversification of the Mycorrhizal Mutualists.</title>
        <authorList>
            <consortium name="DOE Joint Genome Institute"/>
            <consortium name="Mycorrhizal Genomics Consortium"/>
            <person name="Kohler A."/>
            <person name="Kuo A."/>
            <person name="Nagy L.G."/>
            <person name="Floudas D."/>
            <person name="Copeland A."/>
            <person name="Barry K.W."/>
            <person name="Cichocki N."/>
            <person name="Veneault-Fourrey C."/>
            <person name="LaButti K."/>
            <person name="Lindquist E.A."/>
            <person name="Lipzen A."/>
            <person name="Lundell T."/>
            <person name="Morin E."/>
            <person name="Murat C."/>
            <person name="Riley R."/>
            <person name="Ohm R."/>
            <person name="Sun H."/>
            <person name="Tunlid A."/>
            <person name="Henrissat B."/>
            <person name="Grigoriev I.V."/>
            <person name="Hibbett D.S."/>
            <person name="Martin F."/>
        </authorList>
    </citation>
    <scope>NUCLEOTIDE SEQUENCE [LARGE SCALE GENOMIC DNA]</scope>
    <source>
        <strain evidence="3">h7</strain>
    </source>
</reference>
<name>A0A0C3C229_HEBCY</name>
<reference evidence="2 3" key="1">
    <citation type="submission" date="2014-04" db="EMBL/GenBank/DDBJ databases">
        <authorList>
            <consortium name="DOE Joint Genome Institute"/>
            <person name="Kuo A."/>
            <person name="Gay G."/>
            <person name="Dore J."/>
            <person name="Kohler A."/>
            <person name="Nagy L.G."/>
            <person name="Floudas D."/>
            <person name="Copeland A."/>
            <person name="Barry K.W."/>
            <person name="Cichocki N."/>
            <person name="Veneault-Fourrey C."/>
            <person name="LaButti K."/>
            <person name="Lindquist E.A."/>
            <person name="Lipzen A."/>
            <person name="Lundell T."/>
            <person name="Morin E."/>
            <person name="Murat C."/>
            <person name="Sun H."/>
            <person name="Tunlid A."/>
            <person name="Henrissat B."/>
            <person name="Grigoriev I.V."/>
            <person name="Hibbett D.S."/>
            <person name="Martin F."/>
            <person name="Nordberg H.P."/>
            <person name="Cantor M.N."/>
            <person name="Hua S.X."/>
        </authorList>
    </citation>
    <scope>NUCLEOTIDE SEQUENCE [LARGE SCALE GENOMIC DNA]</scope>
    <source>
        <strain evidence="3">h7</strain>
    </source>
</reference>
<dbReference type="HOGENOM" id="CLU_1660980_0_0_1"/>
<feature type="signal peptide" evidence="1">
    <location>
        <begin position="1"/>
        <end position="20"/>
    </location>
</feature>
<dbReference type="OrthoDB" id="3026402at2759"/>
<dbReference type="AlphaFoldDB" id="A0A0C3C229"/>
<evidence type="ECO:0008006" key="4">
    <source>
        <dbReference type="Google" id="ProtNLM"/>
    </source>
</evidence>
<accession>A0A0C3C229</accession>
<organism evidence="2 3">
    <name type="scientific">Hebeloma cylindrosporum</name>
    <dbReference type="NCBI Taxonomy" id="76867"/>
    <lineage>
        <taxon>Eukaryota</taxon>
        <taxon>Fungi</taxon>
        <taxon>Dikarya</taxon>
        <taxon>Basidiomycota</taxon>
        <taxon>Agaricomycotina</taxon>
        <taxon>Agaricomycetes</taxon>
        <taxon>Agaricomycetidae</taxon>
        <taxon>Agaricales</taxon>
        <taxon>Agaricineae</taxon>
        <taxon>Hymenogastraceae</taxon>
        <taxon>Hebeloma</taxon>
    </lineage>
</organism>
<sequence length="159" mass="17085">MKFSIVSFVASAIFISQVLATPAPQGSSTPISCGRPYDPECPEGYHCCAPHIIGVGGIRAKMKYSIISLVVAALLFSPAIADRCGGEDNLKCELPNSHNHPDRKHLNYYDKALACCLAAHPFPVNLPAFASRLISNARRGDRPCIVTSAAALVYWSVAR</sequence>
<dbReference type="Proteomes" id="UP000053424">
    <property type="component" value="Unassembled WGS sequence"/>
</dbReference>
<evidence type="ECO:0000313" key="2">
    <source>
        <dbReference type="EMBL" id="KIM38339.1"/>
    </source>
</evidence>
<evidence type="ECO:0000313" key="3">
    <source>
        <dbReference type="Proteomes" id="UP000053424"/>
    </source>
</evidence>
<feature type="chain" id="PRO_5002162024" description="Hydrophobin" evidence="1">
    <location>
        <begin position="21"/>
        <end position="159"/>
    </location>
</feature>
<keyword evidence="1" id="KW-0732">Signal</keyword>
<proteinExistence type="predicted"/>
<keyword evidence="3" id="KW-1185">Reference proteome</keyword>
<dbReference type="EMBL" id="KN831791">
    <property type="protein sequence ID" value="KIM38339.1"/>
    <property type="molecule type" value="Genomic_DNA"/>
</dbReference>
<evidence type="ECO:0000256" key="1">
    <source>
        <dbReference type="SAM" id="SignalP"/>
    </source>
</evidence>
<protein>
    <recommendedName>
        <fullName evidence="4">Hydrophobin</fullName>
    </recommendedName>
</protein>